<gene>
    <name evidence="1" type="ORF">DESAM_20629</name>
</gene>
<evidence type="ECO:0000313" key="1">
    <source>
        <dbReference type="EMBL" id="CCO22916.1"/>
    </source>
</evidence>
<evidence type="ECO:0000313" key="2">
    <source>
        <dbReference type="Proteomes" id="UP000010808"/>
    </source>
</evidence>
<accession>L0RBK2</accession>
<proteinExistence type="predicted"/>
<protein>
    <recommendedName>
        <fullName evidence="3">HTH cro/C1-type domain-containing protein</fullName>
    </recommendedName>
</protein>
<dbReference type="RefSeq" id="WP_015335524.1">
    <property type="nucleotide sequence ID" value="NC_020055.1"/>
</dbReference>
<organism evidence="1 2">
    <name type="scientific">Maridesulfovibrio hydrothermalis AM13 = DSM 14728</name>
    <dbReference type="NCBI Taxonomy" id="1121451"/>
    <lineage>
        <taxon>Bacteria</taxon>
        <taxon>Pseudomonadati</taxon>
        <taxon>Thermodesulfobacteriota</taxon>
        <taxon>Desulfovibrionia</taxon>
        <taxon>Desulfovibrionales</taxon>
        <taxon>Desulfovibrionaceae</taxon>
        <taxon>Maridesulfovibrio</taxon>
    </lineage>
</organism>
<dbReference type="OrthoDB" id="5454199at2"/>
<dbReference type="eggNOG" id="ENOG5031H0Y">
    <property type="taxonomic scope" value="Bacteria"/>
</dbReference>
<dbReference type="EMBL" id="FO203522">
    <property type="protein sequence ID" value="CCO22916.1"/>
    <property type="molecule type" value="Genomic_DNA"/>
</dbReference>
<dbReference type="GO" id="GO:0003677">
    <property type="term" value="F:DNA binding"/>
    <property type="evidence" value="ECO:0007669"/>
    <property type="project" value="InterPro"/>
</dbReference>
<dbReference type="Proteomes" id="UP000010808">
    <property type="component" value="Chromosome"/>
</dbReference>
<dbReference type="Pfam" id="PF06892">
    <property type="entry name" value="Phage_CP76"/>
    <property type="match status" value="1"/>
</dbReference>
<keyword evidence="2" id="KW-1185">Reference proteome</keyword>
<dbReference type="PATRIC" id="fig|1121451.3.peg.889"/>
<sequence>MSEKIEKAIQDLVINGPMPVEDLAQKLDKSPKTLIREVNPDDKKAKLGAETLVEIMRITGGVDLLKLMAEELDCTVESSD</sequence>
<name>L0RBK2_9BACT</name>
<dbReference type="AlphaFoldDB" id="L0RBK2"/>
<evidence type="ECO:0008006" key="3">
    <source>
        <dbReference type="Google" id="ProtNLM"/>
    </source>
</evidence>
<dbReference type="KEGG" id="dhy:DESAM_20629"/>
<reference evidence="1 2" key="1">
    <citation type="submission" date="2012-10" db="EMBL/GenBank/DDBJ databases">
        <authorList>
            <person name="Genoscope - CEA"/>
        </authorList>
    </citation>
    <scope>NUCLEOTIDE SEQUENCE [LARGE SCALE GENOMIC DNA]</scope>
    <source>
        <strain evidence="2">AM13 / DSM 14728</strain>
    </source>
</reference>
<dbReference type="HOGENOM" id="CLU_168854_1_0_7"/>
<dbReference type="InterPro" id="IPR009679">
    <property type="entry name" value="Phage_186_CII-like"/>
</dbReference>